<sequence length="69" mass="7477">MRQGGDPVPPEESRLPYGKRLASVQPHPTPLVTANEHPHVVVDDQAKRLHTAQMRSEITGTGSLVDSIA</sequence>
<dbReference type="RefSeq" id="WP_089275534.1">
    <property type="nucleotide sequence ID" value="NZ_FZOC01000010.1"/>
</dbReference>
<dbReference type="EMBL" id="FZOC01000010">
    <property type="protein sequence ID" value="SNS25325.1"/>
    <property type="molecule type" value="Genomic_DNA"/>
</dbReference>
<evidence type="ECO:0000313" key="3">
    <source>
        <dbReference type="Proteomes" id="UP000198324"/>
    </source>
</evidence>
<dbReference type="Proteomes" id="UP000198324">
    <property type="component" value="Unassembled WGS sequence"/>
</dbReference>
<dbReference type="AlphaFoldDB" id="A0A239CYM4"/>
<feature type="region of interest" description="Disordered" evidence="1">
    <location>
        <begin position="1"/>
        <end position="36"/>
    </location>
</feature>
<accession>A0A239CYM4</accession>
<evidence type="ECO:0000256" key="1">
    <source>
        <dbReference type="SAM" id="MobiDB-lite"/>
    </source>
</evidence>
<protein>
    <submittedName>
        <fullName evidence="2">Uncharacterized protein</fullName>
    </submittedName>
</protein>
<reference evidence="2 3" key="1">
    <citation type="submission" date="2017-06" db="EMBL/GenBank/DDBJ databases">
        <authorList>
            <person name="Kim H.J."/>
            <person name="Triplett B.A."/>
        </authorList>
    </citation>
    <scope>NUCLEOTIDE SEQUENCE [LARGE SCALE GENOMIC DNA]</scope>
    <source>
        <strain evidence="2 3">DSM 13116</strain>
    </source>
</reference>
<organism evidence="2 3">
    <name type="scientific">Humidesulfovibrio mexicanus</name>
    <dbReference type="NCBI Taxonomy" id="147047"/>
    <lineage>
        <taxon>Bacteria</taxon>
        <taxon>Pseudomonadati</taxon>
        <taxon>Thermodesulfobacteriota</taxon>
        <taxon>Desulfovibrionia</taxon>
        <taxon>Desulfovibrionales</taxon>
        <taxon>Desulfovibrionaceae</taxon>
        <taxon>Humidesulfovibrio</taxon>
    </lineage>
</organism>
<gene>
    <name evidence="2" type="ORF">SAMN04488503_0032</name>
</gene>
<evidence type="ECO:0000313" key="2">
    <source>
        <dbReference type="EMBL" id="SNS25325.1"/>
    </source>
</evidence>
<proteinExistence type="predicted"/>
<name>A0A239CYM4_9BACT</name>
<keyword evidence="3" id="KW-1185">Reference proteome</keyword>